<evidence type="ECO:0000256" key="7">
    <source>
        <dbReference type="ARBA" id="ARBA00025246"/>
    </source>
</evidence>
<comment type="subcellular location">
    <subcellularLocation>
        <location evidence="1 8">Cytoplasm</location>
    </subcellularLocation>
</comment>
<dbReference type="CDD" id="cd00773">
    <property type="entry name" value="HisRS-like_core"/>
    <property type="match status" value="1"/>
</dbReference>
<keyword evidence="11" id="KW-0436">Ligase</keyword>
<reference evidence="11 12" key="2">
    <citation type="journal article" date="2011" name="Stand. Genomic Sci.">
        <title>Complete genome sequence of Truepera radiovictrix type strain (RQ-24).</title>
        <authorList>
            <person name="Ivanova N."/>
            <person name="Rohde C."/>
            <person name="Munk C."/>
            <person name="Nolan M."/>
            <person name="Lucas S."/>
            <person name="Del Rio T.G."/>
            <person name="Tice H."/>
            <person name="Deshpande S."/>
            <person name="Cheng J.F."/>
            <person name="Tapia R."/>
            <person name="Han C."/>
            <person name="Goodwin L."/>
            <person name="Pitluck S."/>
            <person name="Liolios K."/>
            <person name="Mavromatis K."/>
            <person name="Mikhailova N."/>
            <person name="Pati A."/>
            <person name="Chen A."/>
            <person name="Palaniappan K."/>
            <person name="Land M."/>
            <person name="Hauser L."/>
            <person name="Chang Y.J."/>
            <person name="Jeffries C.D."/>
            <person name="Brambilla E."/>
            <person name="Rohde M."/>
            <person name="Goker M."/>
            <person name="Tindall B.J."/>
            <person name="Woyke T."/>
            <person name="Bristow J."/>
            <person name="Eisen J.A."/>
            <person name="Markowitz V."/>
            <person name="Hugenholtz P."/>
            <person name="Kyrpides N.C."/>
            <person name="Klenk H.P."/>
            <person name="Lapidus A."/>
        </authorList>
    </citation>
    <scope>NUCLEOTIDE SEQUENCE [LARGE SCALE GENOMIC DNA]</scope>
    <source>
        <strain evidence="12">DSM 17093 / CIP 108686 / LMG 22925 / RQ-24</strain>
    </source>
</reference>
<comment type="function">
    <text evidence="7 8">Required for the first step of histidine biosynthesis. May allow the feedback regulation of ATP phosphoribosyltransferase activity by histidine.</text>
</comment>
<evidence type="ECO:0000256" key="2">
    <source>
        <dbReference type="ARBA" id="ARBA00004667"/>
    </source>
</evidence>
<feature type="binding site" evidence="9">
    <location>
        <begin position="73"/>
        <end position="75"/>
    </location>
    <ligand>
        <name>L-histidine</name>
        <dbReference type="ChEBI" id="CHEBI:57595"/>
    </ligand>
</feature>
<evidence type="ECO:0000256" key="9">
    <source>
        <dbReference type="PIRSR" id="PIRSR001549-1"/>
    </source>
</evidence>
<feature type="domain" description="Aminoacyl-transfer RNA synthetases class-II family profile" evidence="10">
    <location>
        <begin position="27"/>
        <end position="316"/>
    </location>
</feature>
<proteinExistence type="inferred from homology"/>
<feature type="binding site" evidence="9">
    <location>
        <position position="122"/>
    </location>
    <ligand>
        <name>L-histidine</name>
        <dbReference type="ChEBI" id="CHEBI:57595"/>
    </ligand>
</feature>
<dbReference type="PANTHER" id="PTHR43707">
    <property type="entry name" value="HISTIDYL-TRNA SYNTHETASE"/>
    <property type="match status" value="1"/>
</dbReference>
<dbReference type="GO" id="GO:0006427">
    <property type="term" value="P:histidyl-tRNA aminoacylation"/>
    <property type="evidence" value="ECO:0007669"/>
    <property type="project" value="TreeGrafter"/>
</dbReference>
<dbReference type="InterPro" id="IPR045864">
    <property type="entry name" value="aa-tRNA-synth_II/BPL/LPL"/>
</dbReference>
<feature type="binding site" evidence="9">
    <location>
        <begin position="263"/>
        <end position="264"/>
    </location>
    <ligand>
        <name>L-histidine</name>
        <dbReference type="ChEBI" id="CHEBI:57595"/>
    </ligand>
</feature>
<gene>
    <name evidence="8" type="primary">hisZ</name>
    <name evidence="11" type="ordered locus">Trad_2736</name>
</gene>
<dbReference type="STRING" id="649638.Trad_2736"/>
<dbReference type="RefSeq" id="WP_013179199.1">
    <property type="nucleotide sequence ID" value="NC_014221.1"/>
</dbReference>
<feature type="binding site" evidence="9">
    <location>
        <position position="259"/>
    </location>
    <ligand>
        <name>L-histidine</name>
        <dbReference type="ChEBI" id="CHEBI:57595"/>
    </ligand>
</feature>
<keyword evidence="8" id="KW-0028">Amino-acid biosynthesis</keyword>
<dbReference type="PROSITE" id="PS50862">
    <property type="entry name" value="AA_TRNA_LIGASE_II"/>
    <property type="match status" value="1"/>
</dbReference>
<dbReference type="GO" id="GO:0005737">
    <property type="term" value="C:cytoplasm"/>
    <property type="evidence" value="ECO:0007669"/>
    <property type="project" value="UniProtKB-SubCell"/>
</dbReference>
<dbReference type="InterPro" id="IPR006195">
    <property type="entry name" value="aa-tRNA-synth_II"/>
</dbReference>
<keyword evidence="12" id="KW-1185">Reference proteome</keyword>
<evidence type="ECO:0000256" key="3">
    <source>
        <dbReference type="ARBA" id="ARBA00005539"/>
    </source>
</evidence>
<dbReference type="AlphaFoldDB" id="D7CV12"/>
<dbReference type="SUPFAM" id="SSF55681">
    <property type="entry name" value="Class II aaRS and biotin synthetases"/>
    <property type="match status" value="1"/>
</dbReference>
<dbReference type="KEGG" id="tra:Trad_2736"/>
<feature type="binding site" evidence="9">
    <location>
        <position position="118"/>
    </location>
    <ligand>
        <name>L-histidine</name>
        <dbReference type="ChEBI" id="CHEBI:57595"/>
    </ligand>
</feature>
<dbReference type="Proteomes" id="UP000000379">
    <property type="component" value="Chromosome"/>
</dbReference>
<dbReference type="Pfam" id="PF13393">
    <property type="entry name" value="tRNA-synt_His"/>
    <property type="match status" value="1"/>
</dbReference>
<evidence type="ECO:0000259" key="10">
    <source>
        <dbReference type="PROSITE" id="PS50862"/>
    </source>
</evidence>
<evidence type="ECO:0000256" key="1">
    <source>
        <dbReference type="ARBA" id="ARBA00004496"/>
    </source>
</evidence>
<dbReference type="NCBIfam" id="NF008945">
    <property type="entry name" value="PRK12292.3-3"/>
    <property type="match status" value="1"/>
</dbReference>
<dbReference type="HOGENOM" id="CLU_025113_0_2_0"/>
<reference evidence="12" key="1">
    <citation type="submission" date="2010-05" db="EMBL/GenBank/DDBJ databases">
        <title>The complete genome of Truepera radiovictris DSM 17093.</title>
        <authorList>
            <consortium name="US DOE Joint Genome Institute (JGI-PGF)"/>
            <person name="Lucas S."/>
            <person name="Copeland A."/>
            <person name="Lapidus A."/>
            <person name="Glavina del Rio T."/>
            <person name="Dalin E."/>
            <person name="Tice H."/>
            <person name="Bruce D."/>
            <person name="Goodwin L."/>
            <person name="Pitluck S."/>
            <person name="Kyrpides N."/>
            <person name="Mavromatis K."/>
            <person name="Ovchinnikova G."/>
            <person name="Munk A.C."/>
            <person name="Detter J.C."/>
            <person name="Han C."/>
            <person name="Tapia R."/>
            <person name="Land M."/>
            <person name="Hauser L."/>
            <person name="Markowitz V."/>
            <person name="Cheng J.-F."/>
            <person name="Hugenholtz P."/>
            <person name="Woyke T."/>
            <person name="Wu D."/>
            <person name="Tindall B."/>
            <person name="Pomrenke H.G."/>
            <person name="Brambilla E."/>
            <person name="Klenk H.-P."/>
            <person name="Eisen J.A."/>
        </authorList>
    </citation>
    <scope>NUCLEOTIDE SEQUENCE [LARGE SCALE GENOMIC DNA]</scope>
    <source>
        <strain evidence="12">DSM 17093 / CIP 108686 / LMG 22925 / RQ-24</strain>
    </source>
</reference>
<comment type="subunit">
    <text evidence="4 8">Heteromultimer composed of HisG and HisZ subunits.</text>
</comment>
<name>D7CV12_TRURR</name>
<evidence type="ECO:0000256" key="8">
    <source>
        <dbReference type="HAMAP-Rule" id="MF_00125"/>
    </source>
</evidence>
<dbReference type="OrthoDB" id="9769617at2"/>
<accession>D7CV12</accession>
<evidence type="ECO:0000256" key="6">
    <source>
        <dbReference type="ARBA" id="ARBA00022490"/>
    </source>
</evidence>
<keyword evidence="6 8" id="KW-0963">Cytoplasm</keyword>
<evidence type="ECO:0000313" key="11">
    <source>
        <dbReference type="EMBL" id="ADI15839.1"/>
    </source>
</evidence>
<evidence type="ECO:0000256" key="5">
    <source>
        <dbReference type="ARBA" id="ARBA00020397"/>
    </source>
</evidence>
<dbReference type="eggNOG" id="COG3705">
    <property type="taxonomic scope" value="Bacteria"/>
</dbReference>
<dbReference type="Gene3D" id="3.30.930.10">
    <property type="entry name" value="Bira Bifunctional Protein, Domain 2"/>
    <property type="match status" value="1"/>
</dbReference>
<organism evidence="11 12">
    <name type="scientific">Truepera radiovictrix (strain DSM 17093 / CIP 108686 / LMG 22925 / RQ-24)</name>
    <dbReference type="NCBI Taxonomy" id="649638"/>
    <lineage>
        <taxon>Bacteria</taxon>
        <taxon>Thermotogati</taxon>
        <taxon>Deinococcota</taxon>
        <taxon>Deinococci</taxon>
        <taxon>Trueperales</taxon>
        <taxon>Trueperaceae</taxon>
        <taxon>Truepera</taxon>
    </lineage>
</organism>
<keyword evidence="8" id="KW-0368">Histidine biosynthesis</keyword>
<dbReference type="GO" id="GO:0004821">
    <property type="term" value="F:histidine-tRNA ligase activity"/>
    <property type="evidence" value="ECO:0007669"/>
    <property type="project" value="TreeGrafter"/>
</dbReference>
<evidence type="ECO:0000313" key="12">
    <source>
        <dbReference type="Proteomes" id="UP000000379"/>
    </source>
</evidence>
<sequence length="388" mass="42508">MKLSPPEGTRYALAQESAARGRAVGTLRALFSSWGYERVDVPVLERFDPAHPVAERSFKLTGPDGELLALRADFTFALAKLVRYNYPQGLPGPLRLQYAGGLWRTVVPDIARTREFTQVGLELLGVSGPRADAELIHLAREAVRAVGLTPRVEIGNPGFVRRLFELAELPEALQGPVANAIDRKDPTTLKALLEPLRLASDLERALLAVPDLYGDARVLGAARRLAPWPETRAACEHLEAVLEEFENRSELLLDLGMARRLAYYTGVMFRAYTFDFGQPLLGGGRYDGALLPLAAGFAVGLERLLSALPEVSGEAPPLVLSLDDEGARRLRARGFRVERALSAEVSELRSYAKARGIAYLLLPEGLEPLTPERPLYDELLALLEGVRG</sequence>
<dbReference type="PIRSF" id="PIRSF001549">
    <property type="entry name" value="His-tRNA_synth"/>
    <property type="match status" value="1"/>
</dbReference>
<dbReference type="HAMAP" id="MF_00125">
    <property type="entry name" value="HisZ"/>
    <property type="match status" value="1"/>
</dbReference>
<dbReference type="InterPro" id="IPR041715">
    <property type="entry name" value="HisRS-like_core"/>
</dbReference>
<comment type="similarity">
    <text evidence="3 8">Belongs to the class-II aminoacyl-tRNA synthetase family. HisZ subfamily.</text>
</comment>
<dbReference type="UniPathway" id="UPA00031">
    <property type="reaction ID" value="UER00006"/>
</dbReference>
<comment type="pathway">
    <text evidence="2 8">Amino-acid biosynthesis; L-histidine biosynthesis; L-histidine from 5-phospho-alpha-D-ribose 1-diphosphate: step 1/9.</text>
</comment>
<dbReference type="EMBL" id="CP002049">
    <property type="protein sequence ID" value="ADI15839.1"/>
    <property type="molecule type" value="Genomic_DNA"/>
</dbReference>
<dbReference type="PANTHER" id="PTHR43707:SF1">
    <property type="entry name" value="HISTIDINE--TRNA LIGASE, MITOCHONDRIAL-RELATED"/>
    <property type="match status" value="1"/>
</dbReference>
<dbReference type="InterPro" id="IPR004517">
    <property type="entry name" value="HisZ"/>
</dbReference>
<evidence type="ECO:0000256" key="4">
    <source>
        <dbReference type="ARBA" id="ARBA00011496"/>
    </source>
</evidence>
<dbReference type="InterPro" id="IPR004516">
    <property type="entry name" value="HisRS/HisZ"/>
</dbReference>
<protein>
    <recommendedName>
        <fullName evidence="5 8">ATP phosphoribosyltransferase regulatory subunit</fullName>
    </recommendedName>
</protein>
<dbReference type="GO" id="GO:0000105">
    <property type="term" value="P:L-histidine biosynthetic process"/>
    <property type="evidence" value="ECO:0007669"/>
    <property type="project" value="UniProtKB-UniRule"/>
</dbReference>
<comment type="miscellaneous">
    <text evidence="8">This function is generally fulfilled by the C-terminal part of HisG, which is missing in some bacteria such as this one.</text>
</comment>
<feature type="binding site" evidence="9">
    <location>
        <position position="104"/>
    </location>
    <ligand>
        <name>L-histidine</name>
        <dbReference type="ChEBI" id="CHEBI:57595"/>
    </ligand>
</feature>